<feature type="transmembrane region" description="Helical" evidence="9">
    <location>
        <begin position="368"/>
        <end position="393"/>
    </location>
</feature>
<evidence type="ECO:0000256" key="2">
    <source>
        <dbReference type="ARBA" id="ARBA00009025"/>
    </source>
</evidence>
<dbReference type="EMBL" id="CP002930">
    <property type="protein sequence ID" value="AFY03426.1"/>
    <property type="molecule type" value="Genomic_DNA"/>
</dbReference>
<keyword evidence="7 9" id="KW-0472">Membrane</keyword>
<dbReference type="RefSeq" id="WP_015092822.1">
    <property type="nucleotide sequence ID" value="NC_019567.1"/>
</dbReference>
<feature type="transmembrane region" description="Helical" evidence="9">
    <location>
        <begin position="247"/>
        <end position="272"/>
    </location>
</feature>
<evidence type="ECO:0000259" key="10">
    <source>
        <dbReference type="Pfam" id="PF00361"/>
    </source>
</evidence>
<dbReference type="GO" id="GO:0048039">
    <property type="term" value="F:ubiquinone binding"/>
    <property type="evidence" value="ECO:0007669"/>
    <property type="project" value="TreeGrafter"/>
</dbReference>
<feature type="transmembrane region" description="Helical" evidence="9">
    <location>
        <begin position="68"/>
        <end position="95"/>
    </location>
</feature>
<dbReference type="GO" id="GO:0012505">
    <property type="term" value="C:endomembrane system"/>
    <property type="evidence" value="ECO:0007669"/>
    <property type="project" value="UniProtKB-SubCell"/>
</dbReference>
<dbReference type="GO" id="GO:0016020">
    <property type="term" value="C:membrane"/>
    <property type="evidence" value="ECO:0007669"/>
    <property type="project" value="UniProtKB-SubCell"/>
</dbReference>
<dbReference type="PANTHER" id="PTHR43507">
    <property type="entry name" value="NADH-UBIQUINONE OXIDOREDUCTASE CHAIN 4"/>
    <property type="match status" value="1"/>
</dbReference>
<feature type="domain" description="NADH:quinone oxidoreductase/Mrp antiporter transmembrane" evidence="10">
    <location>
        <begin position="125"/>
        <end position="424"/>
    </location>
</feature>
<comment type="similarity">
    <text evidence="2">Belongs to the complex I subunit 4 family.</text>
</comment>
<evidence type="ECO:0000256" key="5">
    <source>
        <dbReference type="ARBA" id="ARBA00022989"/>
    </source>
</evidence>
<dbReference type="InterPro" id="IPR003918">
    <property type="entry name" value="NADH_UbQ_OxRdtase"/>
</dbReference>
<keyword evidence="4" id="KW-1278">Translocase</keyword>
<evidence type="ECO:0000256" key="6">
    <source>
        <dbReference type="ARBA" id="ARBA00023027"/>
    </source>
</evidence>
<organism evidence="12 13">
    <name type="scientific">Bdellovibrio bacteriovorus str. Tiberius</name>
    <dbReference type="NCBI Taxonomy" id="1069642"/>
    <lineage>
        <taxon>Bacteria</taxon>
        <taxon>Pseudomonadati</taxon>
        <taxon>Bdellovibrionota</taxon>
        <taxon>Bdellovibrionia</taxon>
        <taxon>Bdellovibrionales</taxon>
        <taxon>Pseudobdellovibrionaceae</taxon>
        <taxon>Bdellovibrio</taxon>
    </lineage>
</organism>
<feature type="transmembrane region" description="Helical" evidence="9">
    <location>
        <begin position="278"/>
        <end position="300"/>
    </location>
</feature>
<dbReference type="PRINTS" id="PR01437">
    <property type="entry name" value="NUOXDRDTASE4"/>
</dbReference>
<evidence type="ECO:0000256" key="7">
    <source>
        <dbReference type="ARBA" id="ARBA00023136"/>
    </source>
</evidence>
<keyword evidence="3 8" id="KW-0812">Transmembrane</keyword>
<evidence type="ECO:0000313" key="12">
    <source>
        <dbReference type="EMBL" id="AFY03426.1"/>
    </source>
</evidence>
<dbReference type="InterPro" id="IPR010227">
    <property type="entry name" value="NADH_Q_OxRdtase_chainM/4"/>
</dbReference>
<reference evidence="12 13" key="1">
    <citation type="journal article" date="2012" name="BMC Genomics">
        <title>Genome analysis of a simultaneously predatory and prey-independent, novel Bdellovibrio bacteriovorus from the River Tiber, supports in silico predictions of both ancient and recent lateral gene transfer from diverse bacteria.</title>
        <authorList>
            <person name="Hobley L."/>
            <person name="Lerner T.R."/>
            <person name="Williams L.E."/>
            <person name="Lambert C."/>
            <person name="Till R."/>
            <person name="Milner D.S."/>
            <person name="Basford S.M."/>
            <person name="Capeness M.J."/>
            <person name="Fenton A.K."/>
            <person name="Atterbury R.J."/>
            <person name="Harris M.A."/>
            <person name="Sockett R.E."/>
        </authorList>
    </citation>
    <scope>NUCLEOTIDE SEQUENCE [LARGE SCALE GENOMIC DNA]</scope>
    <source>
        <strain evidence="12 13">Tiberius</strain>
    </source>
</reference>
<feature type="transmembrane region" description="Helical" evidence="9">
    <location>
        <begin position="455"/>
        <end position="475"/>
    </location>
</feature>
<feature type="transmembrane region" description="Helical" evidence="9">
    <location>
        <begin position="161"/>
        <end position="182"/>
    </location>
</feature>
<feature type="transmembrane region" description="Helical" evidence="9">
    <location>
        <begin position="107"/>
        <end position="126"/>
    </location>
</feature>
<feature type="transmembrane region" description="Helical" evidence="9">
    <location>
        <begin position="132"/>
        <end position="149"/>
    </location>
</feature>
<evidence type="ECO:0000256" key="1">
    <source>
        <dbReference type="ARBA" id="ARBA00004127"/>
    </source>
</evidence>
<dbReference type="InterPro" id="IPR001750">
    <property type="entry name" value="ND/Mrp_TM"/>
</dbReference>
<evidence type="ECO:0000256" key="8">
    <source>
        <dbReference type="RuleBase" id="RU000320"/>
    </source>
</evidence>
<dbReference type="GO" id="GO:0042773">
    <property type="term" value="P:ATP synthesis coupled electron transport"/>
    <property type="evidence" value="ECO:0007669"/>
    <property type="project" value="InterPro"/>
</dbReference>
<proteinExistence type="inferred from homology"/>
<feature type="transmembrane region" description="Helical" evidence="9">
    <location>
        <begin position="6"/>
        <end position="23"/>
    </location>
</feature>
<comment type="subcellular location">
    <subcellularLocation>
        <location evidence="1">Endomembrane system</location>
        <topology evidence="1">Multi-pass membrane protein</topology>
    </subcellularLocation>
    <subcellularLocation>
        <location evidence="8">Membrane</location>
        <topology evidence="8">Multi-pass membrane protein</topology>
    </subcellularLocation>
</comment>
<feature type="transmembrane region" description="Helical" evidence="9">
    <location>
        <begin position="413"/>
        <end position="434"/>
    </location>
</feature>
<dbReference type="KEGG" id="bbat:Bdt_3753"/>
<dbReference type="PATRIC" id="fig|1069642.3.peg.3711"/>
<dbReference type="PANTHER" id="PTHR43507:SF1">
    <property type="entry name" value="NADH-UBIQUINONE OXIDOREDUCTASE CHAIN 4"/>
    <property type="match status" value="1"/>
</dbReference>
<dbReference type="HOGENOM" id="CLU_007100_4_4_7"/>
<keyword evidence="5 9" id="KW-1133">Transmembrane helix</keyword>
<name>K7YU60_BDEBC</name>
<sequence length="517" mass="57844">MILSSIVFLPLLFALLVAIWPKANTVRHLALGLSVIEFIVSLSLFKSFDASATGLQMVEKFMWIERFGIQYFMGIDGISLWLVLLTTFLTPIIILASWTSITERVKGFHICLFILQTAMLGTFLAMDAVFFYVFWELSLVPMYFMVGIWGGARRIYATVKFFIYTMAGSVLMLVAIIYMMYLTQEATGQMSASLLDFYQLQIPFVGGTFFSLQTLLFFAFALAFAIKVPAFPVHTWLPDAHVEAPTPGSVILAGVMLKMGTYGFMRWVIPLFPEASEYWAWLFMLIGTVGIIYGALVAMVQPDVKKLVAYSSVSHMGYILLGLFAFNAYGMGGGLYQMLNHGISTGALFILIGMIYERTHSREISKYGGLAGVLPIFTIFFFIITLSSIAVPMTNGFVGEFFILLGTYQSHPVFAYFAVSGVVLGAVYMLWMFKRVFFGEQGELVKDEHHPLHDLNAREITVLVPLVIMVFWMGLFPNHFLNFSKASIDHLVNNRSNYNLTIVQPGASEVMHAQGGN</sequence>
<accession>K7YU60</accession>
<feature type="domain" description="NADH:ubiquinone oxidoreductase chain 4 N-terminal" evidence="11">
    <location>
        <begin position="42"/>
        <end position="120"/>
    </location>
</feature>
<evidence type="ECO:0000256" key="9">
    <source>
        <dbReference type="SAM" id="Phobius"/>
    </source>
</evidence>
<dbReference type="AlphaFoldDB" id="K7YU60"/>
<keyword evidence="6" id="KW-0520">NAD</keyword>
<evidence type="ECO:0000259" key="11">
    <source>
        <dbReference type="Pfam" id="PF01059"/>
    </source>
</evidence>
<evidence type="ECO:0000313" key="13">
    <source>
        <dbReference type="Proteomes" id="UP000010074"/>
    </source>
</evidence>
<dbReference type="Pfam" id="PF00361">
    <property type="entry name" value="Proton_antipo_M"/>
    <property type="match status" value="1"/>
</dbReference>
<feature type="transmembrane region" description="Helical" evidence="9">
    <location>
        <begin position="307"/>
        <end position="329"/>
    </location>
</feature>
<dbReference type="STRING" id="1069642.Bdt_3753"/>
<dbReference type="Pfam" id="PF01059">
    <property type="entry name" value="Oxidored_q5_N"/>
    <property type="match status" value="1"/>
</dbReference>
<dbReference type="NCBIfam" id="TIGR01972">
    <property type="entry name" value="NDH_I_M"/>
    <property type="match status" value="1"/>
</dbReference>
<gene>
    <name evidence="12" type="primary">nuoM</name>
    <name evidence="12" type="ORF">Bdt_3753</name>
</gene>
<evidence type="ECO:0000256" key="4">
    <source>
        <dbReference type="ARBA" id="ARBA00022967"/>
    </source>
</evidence>
<dbReference type="Proteomes" id="UP000010074">
    <property type="component" value="Chromosome"/>
</dbReference>
<feature type="transmembrane region" description="Helical" evidence="9">
    <location>
        <begin position="202"/>
        <end position="226"/>
    </location>
</feature>
<protein>
    <submittedName>
        <fullName evidence="12">NADH dehydrogenase I chain M</fullName>
    </submittedName>
</protein>
<dbReference type="OrthoDB" id="5287861at2"/>
<dbReference type="GO" id="GO:0008137">
    <property type="term" value="F:NADH dehydrogenase (ubiquinone) activity"/>
    <property type="evidence" value="ECO:0007669"/>
    <property type="project" value="InterPro"/>
</dbReference>
<evidence type="ECO:0000256" key="3">
    <source>
        <dbReference type="ARBA" id="ARBA00022692"/>
    </source>
</evidence>
<dbReference type="GO" id="GO:0003954">
    <property type="term" value="F:NADH dehydrogenase activity"/>
    <property type="evidence" value="ECO:0007669"/>
    <property type="project" value="TreeGrafter"/>
</dbReference>
<dbReference type="InterPro" id="IPR000260">
    <property type="entry name" value="NADH4_N"/>
</dbReference>
<feature type="transmembrane region" description="Helical" evidence="9">
    <location>
        <begin position="335"/>
        <end position="356"/>
    </location>
</feature>
<dbReference type="GO" id="GO:0015990">
    <property type="term" value="P:electron transport coupled proton transport"/>
    <property type="evidence" value="ECO:0007669"/>
    <property type="project" value="TreeGrafter"/>
</dbReference>